<evidence type="ECO:0000256" key="3">
    <source>
        <dbReference type="ARBA" id="ARBA00023121"/>
    </source>
</evidence>
<protein>
    <recommendedName>
        <fullName evidence="7">Golgi phosphoprotein 3 GPP34</fullName>
    </recommendedName>
</protein>
<dbReference type="Gene3D" id="1.10.3630.10">
    <property type="entry name" value="yeast vps74-n-term truncation variant domain like"/>
    <property type="match status" value="1"/>
</dbReference>
<dbReference type="AlphaFoldDB" id="A0A919TLX4"/>
<evidence type="ECO:0000256" key="2">
    <source>
        <dbReference type="ARBA" id="ARBA00023034"/>
    </source>
</evidence>
<evidence type="ECO:0000313" key="5">
    <source>
        <dbReference type="EMBL" id="GIF06698.1"/>
    </source>
</evidence>
<comment type="subcellular location">
    <subcellularLocation>
        <location evidence="1">Golgi apparatus membrane</location>
        <topology evidence="1">Peripheral membrane protein</topology>
        <orientation evidence="1">Cytoplasmic side</orientation>
    </subcellularLocation>
</comment>
<evidence type="ECO:0000256" key="1">
    <source>
        <dbReference type="ARBA" id="ARBA00004255"/>
    </source>
</evidence>
<name>A0A919TLX4_9ACTN</name>
<organism evidence="5 6">
    <name type="scientific">Actinoplanes siamensis</name>
    <dbReference type="NCBI Taxonomy" id="1223317"/>
    <lineage>
        <taxon>Bacteria</taxon>
        <taxon>Bacillati</taxon>
        <taxon>Actinomycetota</taxon>
        <taxon>Actinomycetes</taxon>
        <taxon>Micromonosporales</taxon>
        <taxon>Micromonosporaceae</taxon>
        <taxon>Actinoplanes</taxon>
    </lineage>
</organism>
<dbReference type="InterPro" id="IPR008628">
    <property type="entry name" value="GPP34-like"/>
</dbReference>
<evidence type="ECO:0008006" key="7">
    <source>
        <dbReference type="Google" id="ProtNLM"/>
    </source>
</evidence>
<dbReference type="GO" id="GO:0012505">
    <property type="term" value="C:endomembrane system"/>
    <property type="evidence" value="ECO:0007669"/>
    <property type="project" value="UniProtKB-ARBA"/>
</dbReference>
<keyword evidence="6" id="KW-1185">Reference proteome</keyword>
<dbReference type="Pfam" id="PF05719">
    <property type="entry name" value="GPP34"/>
    <property type="match status" value="1"/>
</dbReference>
<proteinExistence type="predicted"/>
<evidence type="ECO:0000256" key="4">
    <source>
        <dbReference type="ARBA" id="ARBA00023136"/>
    </source>
</evidence>
<evidence type="ECO:0000313" key="6">
    <source>
        <dbReference type="Proteomes" id="UP000629619"/>
    </source>
</evidence>
<accession>A0A919TLX4</accession>
<dbReference type="EMBL" id="BOMW01000038">
    <property type="protein sequence ID" value="GIF06698.1"/>
    <property type="molecule type" value="Genomic_DNA"/>
</dbReference>
<dbReference type="InterPro" id="IPR038261">
    <property type="entry name" value="GPP34-like_sf"/>
</dbReference>
<reference evidence="5" key="1">
    <citation type="submission" date="2021-01" db="EMBL/GenBank/DDBJ databases">
        <title>Whole genome shotgun sequence of Actinoplanes siamensis NBRC 109076.</title>
        <authorList>
            <person name="Komaki H."/>
            <person name="Tamura T."/>
        </authorList>
    </citation>
    <scope>NUCLEOTIDE SEQUENCE</scope>
    <source>
        <strain evidence="5">NBRC 109076</strain>
    </source>
</reference>
<dbReference type="RefSeq" id="WP_203682134.1">
    <property type="nucleotide sequence ID" value="NZ_BOMW01000038.1"/>
</dbReference>
<comment type="caution">
    <text evidence="5">The sequence shown here is derived from an EMBL/GenBank/DDBJ whole genome shotgun (WGS) entry which is preliminary data.</text>
</comment>
<dbReference type="GO" id="GO:0005737">
    <property type="term" value="C:cytoplasm"/>
    <property type="evidence" value="ECO:0007669"/>
    <property type="project" value="UniProtKB-ARBA"/>
</dbReference>
<gene>
    <name evidence="5" type="ORF">Asi03nite_42360</name>
</gene>
<keyword evidence="3" id="KW-0446">Lipid-binding</keyword>
<keyword evidence="4" id="KW-0472">Membrane</keyword>
<sequence length="213" mass="23617">MLADQYYLIAHEDRTGRSRLHPRATGLGLAAALLSELVLEGRIGVTDGDLFVLDRHPPADALEHDILDLLIAQPQHRDVRTWLAFLSQDAGLRVGERLMRLGAVEPIVRRRMLGSPQITYMPNSAQQRNAAAWASTRLANLLVRGMELSVVDQLLVSLVSATGLTRHVLYGFEQYPHAFQYVPNAAFALPSDLREIVEYTEASIGSVLTVGRR</sequence>
<dbReference type="GO" id="GO:0070273">
    <property type="term" value="F:phosphatidylinositol-4-phosphate binding"/>
    <property type="evidence" value="ECO:0007669"/>
    <property type="project" value="InterPro"/>
</dbReference>
<keyword evidence="2" id="KW-0333">Golgi apparatus</keyword>
<dbReference type="Proteomes" id="UP000629619">
    <property type="component" value="Unassembled WGS sequence"/>
</dbReference>